<gene>
    <name evidence="2" type="ORF">BEMITA_LOCUS6564</name>
</gene>
<dbReference type="EMBL" id="OU963864">
    <property type="protein sequence ID" value="CAH0387562.1"/>
    <property type="molecule type" value="Genomic_DNA"/>
</dbReference>
<dbReference type="GO" id="GO:0003723">
    <property type="term" value="F:RNA binding"/>
    <property type="evidence" value="ECO:0007669"/>
    <property type="project" value="InterPro"/>
</dbReference>
<dbReference type="GO" id="GO:0016556">
    <property type="term" value="P:mRNA modification"/>
    <property type="evidence" value="ECO:0007669"/>
    <property type="project" value="InterPro"/>
</dbReference>
<dbReference type="Proteomes" id="UP001152759">
    <property type="component" value="Chromosome 3"/>
</dbReference>
<evidence type="ECO:0000259" key="1">
    <source>
        <dbReference type="PROSITE" id="PS51743"/>
    </source>
</evidence>
<dbReference type="GO" id="GO:0006396">
    <property type="term" value="P:RNA processing"/>
    <property type="evidence" value="ECO:0007669"/>
    <property type="project" value="InterPro"/>
</dbReference>
<organism evidence="2 3">
    <name type="scientific">Bemisia tabaci</name>
    <name type="common">Sweetpotato whitefly</name>
    <name type="synonym">Aleurodes tabaci</name>
    <dbReference type="NCBI Taxonomy" id="7038"/>
    <lineage>
        <taxon>Eukaryota</taxon>
        <taxon>Metazoa</taxon>
        <taxon>Ecdysozoa</taxon>
        <taxon>Arthropoda</taxon>
        <taxon>Hexapoda</taxon>
        <taxon>Insecta</taxon>
        <taxon>Pterygota</taxon>
        <taxon>Neoptera</taxon>
        <taxon>Paraneoptera</taxon>
        <taxon>Hemiptera</taxon>
        <taxon>Sternorrhyncha</taxon>
        <taxon>Aleyrodoidea</taxon>
        <taxon>Aleyrodidae</taxon>
        <taxon>Aleyrodinae</taxon>
        <taxon>Bemisia</taxon>
    </lineage>
</organism>
<dbReference type="Pfam" id="PF01660">
    <property type="entry name" value="Vmethyltransf"/>
    <property type="match status" value="1"/>
</dbReference>
<keyword evidence="3" id="KW-1185">Reference proteome</keyword>
<dbReference type="GO" id="GO:0008174">
    <property type="term" value="F:mRNA methyltransferase activity"/>
    <property type="evidence" value="ECO:0007669"/>
    <property type="project" value="InterPro"/>
</dbReference>
<feature type="domain" description="Alphavirus-like MT" evidence="1">
    <location>
        <begin position="187"/>
        <end position="394"/>
    </location>
</feature>
<reference evidence="2" key="1">
    <citation type="submission" date="2021-12" db="EMBL/GenBank/DDBJ databases">
        <authorList>
            <person name="King R."/>
        </authorList>
    </citation>
    <scope>NUCLEOTIDE SEQUENCE</scope>
</reference>
<proteinExistence type="predicted"/>
<sequence length="426" mass="48638">MIRRRVARSLQGLTIPPGVGCCYLTWYQQAGFPISMVEAKMTKLGPFPLVKHVLADIYASVTSGNIMLSIPILRDGVYHPELSYPMMPLSLMMHDLISSVRRIGALKDCMALMTQYGLDLHTKARRLLVEQLENDPVTKHQFLSELGERIQSEIHKPKIDKIVIPFHLVATQQMLLQHAFPELEITYPDRVSHHPHAFSAAARICSSQVVLIKLGYSPKMPDLAVKDIGGNFTSHLFRGRTNIHSCCPILGARDAMRFTERKLAIQQAIHGPVNRKRAAEKILNDDVFRDLLYCGMKGQECPKRANLLMFIHSTYDMSPNDVAHCMSSAHAQLAIVVMYFVPKSLIQKSGTIPHHNCVWKKIKRDGAKRINFSFSNDSSNDYEHKFKTYAKHFSQTHARHHEDVYLIIAKSNRYHMKQQMRQYVKK</sequence>
<protein>
    <recommendedName>
        <fullName evidence="1">Alphavirus-like MT domain-containing protein</fullName>
    </recommendedName>
</protein>
<name>A0A9P0AAI2_BEMTA</name>
<evidence type="ECO:0000313" key="2">
    <source>
        <dbReference type="EMBL" id="CAH0387562.1"/>
    </source>
</evidence>
<dbReference type="PROSITE" id="PS51743">
    <property type="entry name" value="ALPHAVIRUS_MT"/>
    <property type="match status" value="1"/>
</dbReference>
<dbReference type="InterPro" id="IPR002588">
    <property type="entry name" value="Alphavirus-like_MT_dom"/>
</dbReference>
<evidence type="ECO:0000313" key="3">
    <source>
        <dbReference type="Proteomes" id="UP001152759"/>
    </source>
</evidence>
<dbReference type="AlphaFoldDB" id="A0A9P0AAI2"/>
<accession>A0A9P0AAI2</accession>